<dbReference type="AlphaFoldDB" id="A0A1W1XYX7"/>
<feature type="transmembrane region" description="Helical" evidence="1">
    <location>
        <begin position="259"/>
        <end position="277"/>
    </location>
</feature>
<evidence type="ECO:0000256" key="1">
    <source>
        <dbReference type="SAM" id="Phobius"/>
    </source>
</evidence>
<keyword evidence="1" id="KW-1133">Transmembrane helix</keyword>
<evidence type="ECO:0000313" key="2">
    <source>
        <dbReference type="EMBL" id="SMC29075.1"/>
    </source>
</evidence>
<dbReference type="STRING" id="1121001.SAMN02745857_03577"/>
<gene>
    <name evidence="2" type="ORF">SAMN02745857_03577</name>
</gene>
<name>A0A1W1XYX7_9NEIS</name>
<keyword evidence="1" id="KW-0812">Transmembrane</keyword>
<feature type="transmembrane region" description="Helical" evidence="1">
    <location>
        <begin position="158"/>
        <end position="174"/>
    </location>
</feature>
<dbReference type="Proteomes" id="UP000192761">
    <property type="component" value="Unassembled WGS sequence"/>
</dbReference>
<dbReference type="RefSeq" id="WP_139798947.1">
    <property type="nucleotide sequence ID" value="NZ_FWXD01000029.1"/>
</dbReference>
<keyword evidence="1" id="KW-0472">Membrane</keyword>
<evidence type="ECO:0000313" key="3">
    <source>
        <dbReference type="Proteomes" id="UP000192761"/>
    </source>
</evidence>
<feature type="transmembrane region" description="Helical" evidence="1">
    <location>
        <begin position="40"/>
        <end position="58"/>
    </location>
</feature>
<organism evidence="2 3">
    <name type="scientific">Andreprevotia lacus DSM 23236</name>
    <dbReference type="NCBI Taxonomy" id="1121001"/>
    <lineage>
        <taxon>Bacteria</taxon>
        <taxon>Pseudomonadati</taxon>
        <taxon>Pseudomonadota</taxon>
        <taxon>Betaproteobacteria</taxon>
        <taxon>Neisseriales</taxon>
        <taxon>Chitinibacteraceae</taxon>
        <taxon>Andreprevotia</taxon>
    </lineage>
</organism>
<protein>
    <submittedName>
        <fullName evidence="2">Uncharacterized protein</fullName>
    </submittedName>
</protein>
<feature type="transmembrane region" description="Helical" evidence="1">
    <location>
        <begin position="234"/>
        <end position="253"/>
    </location>
</feature>
<feature type="transmembrane region" description="Helical" evidence="1">
    <location>
        <begin position="15"/>
        <end position="33"/>
    </location>
</feature>
<reference evidence="2 3" key="1">
    <citation type="submission" date="2017-04" db="EMBL/GenBank/DDBJ databases">
        <authorList>
            <person name="Afonso C.L."/>
            <person name="Miller P.J."/>
            <person name="Scott M.A."/>
            <person name="Spackman E."/>
            <person name="Goraichik I."/>
            <person name="Dimitrov K.M."/>
            <person name="Suarez D.L."/>
            <person name="Swayne D.E."/>
        </authorList>
    </citation>
    <scope>NUCLEOTIDE SEQUENCE [LARGE SCALE GENOMIC DNA]</scope>
    <source>
        <strain evidence="2 3">DSM 23236</strain>
    </source>
</reference>
<dbReference type="EMBL" id="FWXD01000029">
    <property type="protein sequence ID" value="SMC29075.1"/>
    <property type="molecule type" value="Genomic_DNA"/>
</dbReference>
<keyword evidence="3" id="KW-1185">Reference proteome</keyword>
<proteinExistence type="predicted"/>
<feature type="transmembrane region" description="Helical" evidence="1">
    <location>
        <begin position="298"/>
        <end position="317"/>
    </location>
</feature>
<accession>A0A1W1XYX7</accession>
<sequence length="407" mass="44293">MSTTSQRYPHSRGQHWVAALLGLLLTLPGLALLEQHTVAALLFMLPGLLLLTAPWWPPALLLDEHAICDTSLLRRKRIARINIACFAHGAGGAIALYAALPPDSGRPLLTLRLQGAARAALLDWLAGLPEVRPMQWVRTEDLPPGRSRTEQLRLLRRRYFWTLCCVALLAWLIYARPAFGLPYTQHAQLAARLLLPLPLLWLWRRGWLDLLHAPFNSFINDEAQVLARGGRIDLTLLGLINLLSLLIYPLLALPALHTLWPALLATLLAGGAAWLGLRGGAQRRWPDADEQQRKLAGLALLLALHGGAAALALNTILDRPAAPVLHATQGEARDCLLAQCITLADGSSRRLVATQAGPLLTQHGLCLRHHPGGLGMDWLEAVPRYDCVGTHPANAGHAPPDSSASKP</sequence>
<feature type="transmembrane region" description="Helical" evidence="1">
    <location>
        <begin position="78"/>
        <end position="100"/>
    </location>
</feature>